<dbReference type="PANTHER" id="PTHR23086:SF8">
    <property type="entry name" value="PHOSPHATIDYLINOSITOL 5-PHOSPHATE 4-KINASE, ISOFORM A"/>
    <property type="match status" value="1"/>
</dbReference>
<evidence type="ECO:0000259" key="2">
    <source>
        <dbReference type="PROSITE" id="PS51455"/>
    </source>
</evidence>
<keyword evidence="1" id="KW-0067">ATP-binding</keyword>
<evidence type="ECO:0000313" key="5">
    <source>
        <dbReference type="WBParaSite" id="ECPE_0001037901-mRNA-1"/>
    </source>
</evidence>
<dbReference type="Gene3D" id="3.30.810.10">
    <property type="entry name" value="2-Layer Sandwich"/>
    <property type="match status" value="2"/>
</dbReference>
<keyword evidence="1" id="KW-0808">Transferase</keyword>
<evidence type="ECO:0000256" key="1">
    <source>
        <dbReference type="PROSITE-ProRule" id="PRU00781"/>
    </source>
</evidence>
<keyword evidence="1" id="KW-0547">Nucleotide-binding</keyword>
<dbReference type="Proteomes" id="UP000272942">
    <property type="component" value="Unassembled WGS sequence"/>
</dbReference>
<dbReference type="GO" id="GO:0005524">
    <property type="term" value="F:ATP binding"/>
    <property type="evidence" value="ECO:0007669"/>
    <property type="project" value="UniProtKB-UniRule"/>
</dbReference>
<protein>
    <submittedName>
        <fullName evidence="5">PIPK domain-containing protein</fullName>
    </submittedName>
</protein>
<dbReference type="InterPro" id="IPR027483">
    <property type="entry name" value="PInositol-4-P-4/5-kinase_C_sf"/>
</dbReference>
<dbReference type="AlphaFoldDB" id="A0A183ATR2"/>
<reference evidence="3 4" key="2">
    <citation type="submission" date="2018-11" db="EMBL/GenBank/DDBJ databases">
        <authorList>
            <consortium name="Pathogen Informatics"/>
        </authorList>
    </citation>
    <scope>NUCLEOTIDE SEQUENCE [LARGE SCALE GENOMIC DNA]</scope>
    <source>
        <strain evidence="3 4">Egypt</strain>
    </source>
</reference>
<name>A0A183ATR2_9TREM</name>
<dbReference type="PROSITE" id="PS51455">
    <property type="entry name" value="PIPK"/>
    <property type="match status" value="1"/>
</dbReference>
<reference evidence="5" key="1">
    <citation type="submission" date="2016-06" db="UniProtKB">
        <authorList>
            <consortium name="WormBaseParasite"/>
        </authorList>
    </citation>
    <scope>IDENTIFICATION</scope>
</reference>
<evidence type="ECO:0000313" key="3">
    <source>
        <dbReference type="EMBL" id="VDP86915.1"/>
    </source>
</evidence>
<proteinExistence type="predicted"/>
<evidence type="ECO:0000313" key="4">
    <source>
        <dbReference type="Proteomes" id="UP000272942"/>
    </source>
</evidence>
<dbReference type="GO" id="GO:0046854">
    <property type="term" value="P:phosphatidylinositol phosphate biosynthetic process"/>
    <property type="evidence" value="ECO:0007669"/>
    <property type="project" value="TreeGrafter"/>
</dbReference>
<dbReference type="PANTHER" id="PTHR23086">
    <property type="entry name" value="PHOSPHATIDYLINOSITOL-4-PHOSPHATE 5-KINASE"/>
    <property type="match status" value="1"/>
</dbReference>
<dbReference type="GO" id="GO:0016309">
    <property type="term" value="F:1-phosphatidylinositol-5-phosphate 4-kinase activity"/>
    <property type="evidence" value="ECO:0007669"/>
    <property type="project" value="TreeGrafter"/>
</dbReference>
<dbReference type="GO" id="GO:0016308">
    <property type="term" value="F:1-phosphatidylinositol-4-phosphate 5-kinase activity"/>
    <property type="evidence" value="ECO:0007669"/>
    <property type="project" value="TreeGrafter"/>
</dbReference>
<keyword evidence="1" id="KW-0418">Kinase</keyword>
<accession>A0A183ATR2</accession>
<keyword evidence="4" id="KW-1185">Reference proteome</keyword>
<dbReference type="GO" id="GO:0005886">
    <property type="term" value="C:plasma membrane"/>
    <property type="evidence" value="ECO:0007669"/>
    <property type="project" value="TreeGrafter"/>
</dbReference>
<dbReference type="InterPro" id="IPR002498">
    <property type="entry name" value="PInositol-4-P-4/5-kinase_core"/>
</dbReference>
<organism evidence="5">
    <name type="scientific">Echinostoma caproni</name>
    <dbReference type="NCBI Taxonomy" id="27848"/>
    <lineage>
        <taxon>Eukaryota</taxon>
        <taxon>Metazoa</taxon>
        <taxon>Spiralia</taxon>
        <taxon>Lophotrochozoa</taxon>
        <taxon>Platyhelminthes</taxon>
        <taxon>Trematoda</taxon>
        <taxon>Digenea</taxon>
        <taxon>Plagiorchiida</taxon>
        <taxon>Echinostomata</taxon>
        <taxon>Echinostomatoidea</taxon>
        <taxon>Echinostomatidae</taxon>
        <taxon>Echinostoma</taxon>
    </lineage>
</organism>
<sequence>MLPQQLQFLQENNLMDYSLLIGIHELGTVNENSPPVDDTANELPGGPGSGMEDRMASAGDGLGTIASLWRSRRLSACRPNVVDPNAPISGGNLSAGDEDEDEDTLFCSDTGVVPIGASGNLTPPDSPTNDPGTEQPFCGDLHPNLEYYAIKSSPESPRSLIYFVAIIDILTRYGMRKRTAQTYKTVKHGAGADISTVKPELYGRRLLDFITQCIE</sequence>
<dbReference type="Pfam" id="PF01504">
    <property type="entry name" value="PIP5K"/>
    <property type="match status" value="1"/>
</dbReference>
<dbReference type="WBParaSite" id="ECPE_0001037901-mRNA-1">
    <property type="protein sequence ID" value="ECPE_0001037901-mRNA-1"/>
    <property type="gene ID" value="ECPE_0001037901"/>
</dbReference>
<dbReference type="SUPFAM" id="SSF56104">
    <property type="entry name" value="SAICAR synthase-like"/>
    <property type="match status" value="1"/>
</dbReference>
<dbReference type="EMBL" id="UZAN01048929">
    <property type="protein sequence ID" value="VDP86915.1"/>
    <property type="molecule type" value="Genomic_DNA"/>
</dbReference>
<feature type="domain" description="PIPK" evidence="2">
    <location>
        <begin position="1"/>
        <end position="214"/>
    </location>
</feature>
<dbReference type="OrthoDB" id="20783at2759"/>
<dbReference type="InterPro" id="IPR023610">
    <property type="entry name" value="PInositol-4/5-P-5/4-kinase"/>
</dbReference>
<gene>
    <name evidence="3" type="ORF">ECPE_LOCUS10347</name>
</gene>